<accession>A0A9X2EF14</accession>
<protein>
    <recommendedName>
        <fullName evidence="2">Superoxide dismutase [Cu-Zn]</fullName>
        <ecNumber evidence="2">1.15.1.1</ecNumber>
    </recommendedName>
</protein>
<dbReference type="InterPro" id="IPR018152">
    <property type="entry name" value="SOD_Cu/Zn_BS"/>
</dbReference>
<keyword evidence="2" id="KW-0479">Metal-binding</keyword>
<dbReference type="PROSITE" id="PS00332">
    <property type="entry name" value="SOD_CU_ZN_2"/>
    <property type="match status" value="1"/>
</dbReference>
<dbReference type="RefSeq" id="WP_252111539.1">
    <property type="nucleotide sequence ID" value="NZ_JAMSHT010000001.1"/>
</dbReference>
<comment type="function">
    <text evidence="2">Destroys radicals which are normally produced within the cells and which are toxic to biological systems.</text>
</comment>
<dbReference type="InterPro" id="IPR001424">
    <property type="entry name" value="SOD_Cu_Zn_dom"/>
</dbReference>
<dbReference type="Gene3D" id="2.60.40.200">
    <property type="entry name" value="Superoxide dismutase, copper/zinc binding domain"/>
    <property type="match status" value="1"/>
</dbReference>
<comment type="caution">
    <text evidence="5">The sequence shown here is derived from an EMBL/GenBank/DDBJ whole genome shotgun (WGS) entry which is preliminary data.</text>
</comment>
<dbReference type="InterPro" id="IPR036423">
    <property type="entry name" value="SOD-like_Cu/Zn_dom_sf"/>
</dbReference>
<comment type="cofactor">
    <cofactor evidence="2">
        <name>Zn(2+)</name>
        <dbReference type="ChEBI" id="CHEBI:29105"/>
    </cofactor>
    <text evidence="2">Binds 1 zinc ion per subunit.</text>
</comment>
<organism evidence="5 6">
    <name type="scientific">Sphingomicrobium sediminis</name>
    <dbReference type="NCBI Taxonomy" id="2950949"/>
    <lineage>
        <taxon>Bacteria</taxon>
        <taxon>Pseudomonadati</taxon>
        <taxon>Pseudomonadota</taxon>
        <taxon>Alphaproteobacteria</taxon>
        <taxon>Sphingomonadales</taxon>
        <taxon>Sphingomonadaceae</taxon>
        <taxon>Sphingomicrobium</taxon>
    </lineage>
</organism>
<evidence type="ECO:0000256" key="2">
    <source>
        <dbReference type="RuleBase" id="RU000393"/>
    </source>
</evidence>
<keyword evidence="6" id="KW-1185">Reference proteome</keyword>
<dbReference type="Proteomes" id="UP001155128">
    <property type="component" value="Unassembled WGS sequence"/>
</dbReference>
<keyword evidence="2" id="KW-0560">Oxidoreductase</keyword>
<sequence>MMNRFCATIAMAMLLAGCGGDAADDETAEAPISQSTGPYSLAGVDGVEVGSVDLSQDPNGVTISVSVSGLSEGLHAVHLHETGDCSAGDFTSAGGHWNPTGAQHGRDNPEGAHLGDLANMSVGADGTGESNFLVTQASLDGGQYSIADADGTALVIHAGPDDYRTDPAGDAGSRVACAVVAAPQ</sequence>
<gene>
    <name evidence="5" type="ORF">NDO55_00950</name>
</gene>
<dbReference type="PANTHER" id="PTHR10003">
    <property type="entry name" value="SUPEROXIDE DISMUTASE CU-ZN -RELATED"/>
    <property type="match status" value="1"/>
</dbReference>
<comment type="cofactor">
    <cofactor evidence="2">
        <name>Cu cation</name>
        <dbReference type="ChEBI" id="CHEBI:23378"/>
    </cofactor>
    <text evidence="2">Binds 1 copper ion per subunit.</text>
</comment>
<reference evidence="5" key="1">
    <citation type="submission" date="2022-06" db="EMBL/GenBank/DDBJ databases">
        <title>Sphingomicrobium sedimins sp. nov., a marine bacterium isolated from tidal flat.</title>
        <authorList>
            <person name="Kim C.-H."/>
            <person name="Yoo Y."/>
            <person name="Kim J.-J."/>
        </authorList>
    </citation>
    <scope>NUCLEOTIDE SEQUENCE</scope>
    <source>
        <strain evidence="5">GRR-S6-50</strain>
    </source>
</reference>
<evidence type="ECO:0000256" key="1">
    <source>
        <dbReference type="ARBA" id="ARBA00010457"/>
    </source>
</evidence>
<keyword evidence="2" id="KW-0862">Zinc</keyword>
<dbReference type="InterPro" id="IPR024134">
    <property type="entry name" value="SOD_Cu/Zn_/chaperone"/>
</dbReference>
<dbReference type="AlphaFoldDB" id="A0A9X2EF14"/>
<dbReference type="PROSITE" id="PS51257">
    <property type="entry name" value="PROKAR_LIPOPROTEIN"/>
    <property type="match status" value="1"/>
</dbReference>
<evidence type="ECO:0000313" key="5">
    <source>
        <dbReference type="EMBL" id="MCM8556385.1"/>
    </source>
</evidence>
<feature type="domain" description="Superoxide dismutase copper/zinc binding" evidence="4">
    <location>
        <begin position="50"/>
        <end position="180"/>
    </location>
</feature>
<dbReference type="EC" id="1.15.1.1" evidence="2"/>
<dbReference type="EMBL" id="JAMSHT010000001">
    <property type="protein sequence ID" value="MCM8556385.1"/>
    <property type="molecule type" value="Genomic_DNA"/>
</dbReference>
<evidence type="ECO:0000259" key="4">
    <source>
        <dbReference type="Pfam" id="PF00080"/>
    </source>
</evidence>
<name>A0A9X2EF14_9SPHN</name>
<feature type="chain" id="PRO_5040921740" description="Superoxide dismutase [Cu-Zn]" evidence="3">
    <location>
        <begin position="23"/>
        <end position="184"/>
    </location>
</feature>
<keyword evidence="2" id="KW-0186">Copper</keyword>
<keyword evidence="3" id="KW-0732">Signal</keyword>
<dbReference type="GO" id="GO:0005507">
    <property type="term" value="F:copper ion binding"/>
    <property type="evidence" value="ECO:0007669"/>
    <property type="project" value="InterPro"/>
</dbReference>
<dbReference type="CDD" id="cd00305">
    <property type="entry name" value="Cu-Zn_Superoxide_Dismutase"/>
    <property type="match status" value="1"/>
</dbReference>
<proteinExistence type="inferred from homology"/>
<evidence type="ECO:0000256" key="3">
    <source>
        <dbReference type="SAM" id="SignalP"/>
    </source>
</evidence>
<dbReference type="Pfam" id="PF00080">
    <property type="entry name" value="Sod_Cu"/>
    <property type="match status" value="1"/>
</dbReference>
<comment type="catalytic activity">
    <reaction evidence="2">
        <text>2 superoxide + 2 H(+) = H2O2 + O2</text>
        <dbReference type="Rhea" id="RHEA:20696"/>
        <dbReference type="ChEBI" id="CHEBI:15378"/>
        <dbReference type="ChEBI" id="CHEBI:15379"/>
        <dbReference type="ChEBI" id="CHEBI:16240"/>
        <dbReference type="ChEBI" id="CHEBI:18421"/>
        <dbReference type="EC" id="1.15.1.1"/>
    </reaction>
</comment>
<feature type="signal peptide" evidence="3">
    <location>
        <begin position="1"/>
        <end position="22"/>
    </location>
</feature>
<comment type="similarity">
    <text evidence="1 2">Belongs to the Cu-Zn superoxide dismutase family.</text>
</comment>
<evidence type="ECO:0000313" key="6">
    <source>
        <dbReference type="Proteomes" id="UP001155128"/>
    </source>
</evidence>
<dbReference type="SUPFAM" id="SSF49329">
    <property type="entry name" value="Cu,Zn superoxide dismutase-like"/>
    <property type="match status" value="1"/>
</dbReference>
<dbReference type="GO" id="GO:0004784">
    <property type="term" value="F:superoxide dismutase activity"/>
    <property type="evidence" value="ECO:0007669"/>
    <property type="project" value="UniProtKB-EC"/>
</dbReference>